<dbReference type="Gene3D" id="3.30.70.2290">
    <property type="entry name" value="Protein of unknown function (DUF3208)"/>
    <property type="match status" value="1"/>
</dbReference>
<dbReference type="Proteomes" id="UP000632222">
    <property type="component" value="Unassembled WGS sequence"/>
</dbReference>
<dbReference type="InterPro" id="IPR021576">
    <property type="entry name" value="DUF3208"/>
</dbReference>
<sequence length="118" mass="13637">MDEQLTPPEGRMAIRLLQGYLWYPKSSPLELSEYLPETLEEASLLWDEMQAPFAFFENGEMTSSQHFFQFTALRIYQDQPSNEELHAHAERLSVALNPLLNATPAGVGWQLWEDLRPL</sequence>
<keyword evidence="2" id="KW-1185">Reference proteome</keyword>
<comment type="caution">
    <text evidence="1">The sequence shown here is derived from an EMBL/GenBank/DDBJ whole genome shotgun (WGS) entry which is preliminary data.</text>
</comment>
<dbReference type="Pfam" id="PF11482">
    <property type="entry name" value="DUF3208"/>
    <property type="match status" value="1"/>
</dbReference>
<name>A0ABQ2CUZ3_9DEIO</name>
<organism evidence="1 2">
    <name type="scientific">Deinococcus roseus</name>
    <dbReference type="NCBI Taxonomy" id="392414"/>
    <lineage>
        <taxon>Bacteria</taxon>
        <taxon>Thermotogati</taxon>
        <taxon>Deinococcota</taxon>
        <taxon>Deinococci</taxon>
        <taxon>Deinococcales</taxon>
        <taxon>Deinococcaceae</taxon>
        <taxon>Deinococcus</taxon>
    </lineage>
</organism>
<reference evidence="2" key="1">
    <citation type="journal article" date="2019" name="Int. J. Syst. Evol. Microbiol.">
        <title>The Global Catalogue of Microorganisms (GCM) 10K type strain sequencing project: providing services to taxonomists for standard genome sequencing and annotation.</title>
        <authorList>
            <consortium name="The Broad Institute Genomics Platform"/>
            <consortium name="The Broad Institute Genome Sequencing Center for Infectious Disease"/>
            <person name="Wu L."/>
            <person name="Ma J."/>
        </authorList>
    </citation>
    <scope>NUCLEOTIDE SEQUENCE [LARGE SCALE GENOMIC DNA]</scope>
    <source>
        <strain evidence="2">JCM 14370</strain>
    </source>
</reference>
<evidence type="ECO:0000313" key="1">
    <source>
        <dbReference type="EMBL" id="GGJ23253.1"/>
    </source>
</evidence>
<accession>A0ABQ2CUZ3</accession>
<proteinExistence type="predicted"/>
<gene>
    <name evidence="1" type="ORF">GCM10008938_06790</name>
</gene>
<evidence type="ECO:0000313" key="2">
    <source>
        <dbReference type="Proteomes" id="UP000632222"/>
    </source>
</evidence>
<protein>
    <recommendedName>
        <fullName evidence="3">DUF3208 domain-containing protein</fullName>
    </recommendedName>
</protein>
<dbReference type="EMBL" id="BMOD01000002">
    <property type="protein sequence ID" value="GGJ23253.1"/>
    <property type="molecule type" value="Genomic_DNA"/>
</dbReference>
<evidence type="ECO:0008006" key="3">
    <source>
        <dbReference type="Google" id="ProtNLM"/>
    </source>
</evidence>